<dbReference type="EMBL" id="JAAIUW010000008">
    <property type="protein sequence ID" value="KAF7821751.1"/>
    <property type="molecule type" value="Genomic_DNA"/>
</dbReference>
<gene>
    <name evidence="7" type="ORF">G2W53_027206</name>
</gene>
<dbReference type="SUPFAM" id="SSF53098">
    <property type="entry name" value="Ribonuclease H-like"/>
    <property type="match status" value="1"/>
</dbReference>
<dbReference type="InterPro" id="IPR012337">
    <property type="entry name" value="RNaseH-like_sf"/>
</dbReference>
<protein>
    <submittedName>
        <fullName evidence="7">Zinc finger BED domain-containing protein RICESLEEPER 2-like</fullName>
    </submittedName>
</protein>
<dbReference type="Pfam" id="PF05699">
    <property type="entry name" value="Dimer_Tnp_hAT"/>
    <property type="match status" value="1"/>
</dbReference>
<keyword evidence="2" id="KW-0479">Metal-binding</keyword>
<evidence type="ECO:0000256" key="3">
    <source>
        <dbReference type="ARBA" id="ARBA00022771"/>
    </source>
</evidence>
<dbReference type="AlphaFoldDB" id="A0A834WJK7"/>
<dbReference type="GO" id="GO:0046983">
    <property type="term" value="F:protein dimerization activity"/>
    <property type="evidence" value="ECO:0007669"/>
    <property type="project" value="InterPro"/>
</dbReference>
<sequence length="270" mass="30734">MGIFKAKQTILGNKKKQTKYKEMILKTQVSRREKKESLQQVEKKHSVAWDHFIKLVDDQVPDEHIVECKHCKKEDSKQQVLGFEPKKDGGGNNMIKAPQVYDVEECRKAIAIFVIADEHPFKVVEGEAAFKSHLREASSIEAKNEVEKYLAEAIVDADDKFDVLHWWKTNMSRFRVLSSIARDVLAVPVSTVASESAFSIDGRVLDTFRSSISLRMTEALICAQNWLRPTIINLDISEIEEMAQCEKIEMELGDGKQVGHSMDQQPMVVD</sequence>
<feature type="domain" description="HAT C-terminal dimerisation" evidence="6">
    <location>
        <begin position="145"/>
        <end position="227"/>
    </location>
</feature>
<keyword evidence="8" id="KW-1185">Reference proteome</keyword>
<organism evidence="7 8">
    <name type="scientific">Senna tora</name>
    <dbReference type="NCBI Taxonomy" id="362788"/>
    <lineage>
        <taxon>Eukaryota</taxon>
        <taxon>Viridiplantae</taxon>
        <taxon>Streptophyta</taxon>
        <taxon>Embryophyta</taxon>
        <taxon>Tracheophyta</taxon>
        <taxon>Spermatophyta</taxon>
        <taxon>Magnoliopsida</taxon>
        <taxon>eudicotyledons</taxon>
        <taxon>Gunneridae</taxon>
        <taxon>Pentapetalae</taxon>
        <taxon>rosids</taxon>
        <taxon>fabids</taxon>
        <taxon>Fabales</taxon>
        <taxon>Fabaceae</taxon>
        <taxon>Caesalpinioideae</taxon>
        <taxon>Cassia clade</taxon>
        <taxon>Senna</taxon>
    </lineage>
</organism>
<evidence type="ECO:0000256" key="1">
    <source>
        <dbReference type="ARBA" id="ARBA00004123"/>
    </source>
</evidence>
<accession>A0A834WJK7</accession>
<evidence type="ECO:0000256" key="4">
    <source>
        <dbReference type="ARBA" id="ARBA00022833"/>
    </source>
</evidence>
<evidence type="ECO:0000259" key="6">
    <source>
        <dbReference type="Pfam" id="PF05699"/>
    </source>
</evidence>
<evidence type="ECO:0000313" key="7">
    <source>
        <dbReference type="EMBL" id="KAF7821751.1"/>
    </source>
</evidence>
<keyword evidence="4" id="KW-0862">Zinc</keyword>
<comment type="subcellular location">
    <subcellularLocation>
        <location evidence="1">Nucleus</location>
    </subcellularLocation>
</comment>
<dbReference type="GO" id="GO:0008270">
    <property type="term" value="F:zinc ion binding"/>
    <property type="evidence" value="ECO:0007669"/>
    <property type="project" value="UniProtKB-KW"/>
</dbReference>
<keyword evidence="3" id="KW-0863">Zinc-finger</keyword>
<dbReference type="GO" id="GO:0005634">
    <property type="term" value="C:nucleus"/>
    <property type="evidence" value="ECO:0007669"/>
    <property type="project" value="UniProtKB-SubCell"/>
</dbReference>
<dbReference type="InterPro" id="IPR008906">
    <property type="entry name" value="HATC_C_dom"/>
</dbReference>
<dbReference type="PANTHER" id="PTHR46481:SF10">
    <property type="entry name" value="ZINC FINGER BED DOMAIN-CONTAINING PROTEIN 39"/>
    <property type="match status" value="1"/>
</dbReference>
<keyword evidence="5" id="KW-0539">Nucleus</keyword>
<dbReference type="PANTHER" id="PTHR46481">
    <property type="entry name" value="ZINC FINGER BED DOMAIN-CONTAINING PROTEIN 4"/>
    <property type="match status" value="1"/>
</dbReference>
<comment type="caution">
    <text evidence="7">The sequence shown here is derived from an EMBL/GenBank/DDBJ whole genome shotgun (WGS) entry which is preliminary data.</text>
</comment>
<proteinExistence type="predicted"/>
<evidence type="ECO:0000256" key="2">
    <source>
        <dbReference type="ARBA" id="ARBA00022723"/>
    </source>
</evidence>
<name>A0A834WJK7_9FABA</name>
<dbReference type="Proteomes" id="UP000634136">
    <property type="component" value="Unassembled WGS sequence"/>
</dbReference>
<reference evidence="7" key="1">
    <citation type="submission" date="2020-09" db="EMBL/GenBank/DDBJ databases">
        <title>Genome-Enabled Discovery of Anthraquinone Biosynthesis in Senna tora.</title>
        <authorList>
            <person name="Kang S.-H."/>
            <person name="Pandey R.P."/>
            <person name="Lee C.-M."/>
            <person name="Sim J.-S."/>
            <person name="Jeong J.-T."/>
            <person name="Choi B.-S."/>
            <person name="Jung M."/>
            <person name="Ginzburg D."/>
            <person name="Zhao K."/>
            <person name="Won S.Y."/>
            <person name="Oh T.-J."/>
            <person name="Yu Y."/>
            <person name="Kim N.-H."/>
            <person name="Lee O.R."/>
            <person name="Lee T.-H."/>
            <person name="Bashyal P."/>
            <person name="Kim T.-S."/>
            <person name="Lee W.-H."/>
            <person name="Kawkins C."/>
            <person name="Kim C.-K."/>
            <person name="Kim J.S."/>
            <person name="Ahn B.O."/>
            <person name="Rhee S.Y."/>
            <person name="Sohng J.K."/>
        </authorList>
    </citation>
    <scope>NUCLEOTIDE SEQUENCE</scope>
    <source>
        <tissue evidence="7">Leaf</tissue>
    </source>
</reference>
<evidence type="ECO:0000313" key="8">
    <source>
        <dbReference type="Proteomes" id="UP000634136"/>
    </source>
</evidence>
<dbReference type="InterPro" id="IPR052035">
    <property type="entry name" value="ZnF_BED_domain_contain"/>
</dbReference>
<dbReference type="OrthoDB" id="1434836at2759"/>
<evidence type="ECO:0000256" key="5">
    <source>
        <dbReference type="ARBA" id="ARBA00023242"/>
    </source>
</evidence>